<feature type="compositionally biased region" description="Low complexity" evidence="9">
    <location>
        <begin position="530"/>
        <end position="541"/>
    </location>
</feature>
<evidence type="ECO:0000313" key="12">
    <source>
        <dbReference type="Proteomes" id="UP000306050"/>
    </source>
</evidence>
<accession>A0A4U7L1A4</accession>
<dbReference type="PANTHER" id="PTHR21577">
    <property type="entry name" value="SHUGOSHIN"/>
    <property type="match status" value="1"/>
</dbReference>
<feature type="region of interest" description="Disordered" evidence="9">
    <location>
        <begin position="205"/>
        <end position="665"/>
    </location>
</feature>
<dbReference type="Pfam" id="PF07557">
    <property type="entry name" value="Shugoshin_C"/>
    <property type="match status" value="1"/>
</dbReference>
<evidence type="ECO:0000259" key="10">
    <source>
        <dbReference type="Pfam" id="PF07557"/>
    </source>
</evidence>
<feature type="compositionally biased region" description="Low complexity" evidence="9">
    <location>
        <begin position="490"/>
        <end position="508"/>
    </location>
</feature>
<evidence type="ECO:0000256" key="4">
    <source>
        <dbReference type="ARBA" id="ARBA00022618"/>
    </source>
</evidence>
<keyword evidence="6" id="KW-0175">Coiled coil</keyword>
<feature type="compositionally biased region" description="Polar residues" evidence="9">
    <location>
        <begin position="596"/>
        <end position="607"/>
    </location>
</feature>
<evidence type="ECO:0000256" key="1">
    <source>
        <dbReference type="ARBA" id="ARBA00004584"/>
    </source>
</evidence>
<feature type="domain" description="Shugoshin C-terminal" evidence="10">
    <location>
        <begin position="36"/>
        <end position="55"/>
    </location>
</feature>
<evidence type="ECO:0000256" key="6">
    <source>
        <dbReference type="ARBA" id="ARBA00023054"/>
    </source>
</evidence>
<feature type="compositionally biased region" description="Polar residues" evidence="9">
    <location>
        <begin position="511"/>
        <end position="526"/>
    </location>
</feature>
<sequence length="742" mass="75665">MPTPARLFSADMQATPFAPSHTAADEEHASQTGRTRRVRKSINYALPKLNTKMRKPDPSDLVPAATPHRSGSTTPASARGMVGSTGNLSDIRRLHEAAALRQSPTERASHMRLNGSSSYPDGDASNGEGGGGVCMADLFEIRQVVNQHATQRISPDAAADTQHAFWNAEGTNDTSDDDSRVTSNADLGELAELEAAMSDLCTADEAPQQVDTPRAPQSSMWPSRSSAQMSASSSTDSMLSRTPSTVVSATATKRPSLRRKTTTLPSRSRQSSAEQAMQSEMIGESDSRPSVNNGRDDSDVKTTFNKVAEGAFTSATDTAKTYGSEKKGSDAKKDAERTRPSSAALSSTELGNGRPPTVSAGLAAGMKPKQRPASAGAALVGSRSASASSSLSSGVDRPRTFSGTTAAKAGLTQSSASSSSAGSTSRSVSSTSSSSTLRNSLHSALTSQTKATPGQMTPRFGAKGLPTSAASSLSTESPRIVGTPILRPTPSISSLASESSGRSSPALSVASAGSSGTQLSTSTRTSLKIGAPSGSASSAKAQRPGTAGSIASSSSSSREGFTRVNGPAPSVGASAGSTRPQPARSMPSLRRATDKTGVTSTPRITVRSSSSTIPAASVSGPDSSNGASGTSTAASIAASKVARAISSTPVSRSKDATSTPMGLGIDFNDVSAEKELSTLTDEIQQVLQRSSSSAAPSSSLSSEAQSSSPTSASKTSSDDAYLPTATIAKTRRTSRRVSGMTA</sequence>
<dbReference type="InterPro" id="IPR038889">
    <property type="entry name" value="Shugoshin1/2"/>
</dbReference>
<feature type="compositionally biased region" description="Basic and acidic residues" evidence="9">
    <location>
        <begin position="323"/>
        <end position="339"/>
    </location>
</feature>
<keyword evidence="5" id="KW-0159">Chromosome partition</keyword>
<gene>
    <name evidence="11" type="ORF">EX895_002243</name>
</gene>
<feature type="compositionally biased region" description="Low complexity" evidence="9">
    <location>
        <begin position="690"/>
        <end position="715"/>
    </location>
</feature>
<protein>
    <recommendedName>
        <fullName evidence="10">Shugoshin C-terminal domain-containing protein</fullName>
    </recommendedName>
</protein>
<dbReference type="Proteomes" id="UP000306050">
    <property type="component" value="Chromosome SGRAM_13"/>
</dbReference>
<dbReference type="GO" id="GO:0045132">
    <property type="term" value="P:meiotic chromosome segregation"/>
    <property type="evidence" value="ECO:0007669"/>
    <property type="project" value="InterPro"/>
</dbReference>
<dbReference type="OrthoDB" id="5394106at2759"/>
<comment type="subcellular location">
    <subcellularLocation>
        <location evidence="1">Chromosome</location>
        <location evidence="1">Centromere</location>
    </subcellularLocation>
</comment>
<keyword evidence="12" id="KW-1185">Reference proteome</keyword>
<dbReference type="KEGG" id="sgra:EX895_002243"/>
<dbReference type="EMBL" id="SRRM01000006">
    <property type="protein sequence ID" value="TKY89002.1"/>
    <property type="molecule type" value="Genomic_DNA"/>
</dbReference>
<feature type="region of interest" description="Disordered" evidence="9">
    <location>
        <begin position="1"/>
        <end position="86"/>
    </location>
</feature>
<keyword evidence="7" id="KW-0131">Cell cycle</keyword>
<dbReference type="GO" id="GO:0000775">
    <property type="term" value="C:chromosome, centromeric region"/>
    <property type="evidence" value="ECO:0007669"/>
    <property type="project" value="UniProtKB-SubCell"/>
</dbReference>
<evidence type="ECO:0000256" key="3">
    <source>
        <dbReference type="ARBA" id="ARBA00022454"/>
    </source>
</evidence>
<feature type="compositionally biased region" description="Low complexity" evidence="9">
    <location>
        <begin position="373"/>
        <end position="395"/>
    </location>
</feature>
<dbReference type="GO" id="GO:0051301">
    <property type="term" value="P:cell division"/>
    <property type="evidence" value="ECO:0007669"/>
    <property type="project" value="UniProtKB-KW"/>
</dbReference>
<comment type="caution">
    <text evidence="11">The sequence shown here is derived from an EMBL/GenBank/DDBJ whole genome shotgun (WGS) entry which is preliminary data.</text>
</comment>
<keyword evidence="4" id="KW-0132">Cell division</keyword>
<evidence type="ECO:0000313" key="11">
    <source>
        <dbReference type="EMBL" id="TKY89002.1"/>
    </source>
</evidence>
<keyword evidence="8" id="KW-0137">Centromere</keyword>
<keyword evidence="3" id="KW-0158">Chromosome</keyword>
<feature type="compositionally biased region" description="Polar residues" evidence="9">
    <location>
        <begin position="648"/>
        <end position="660"/>
    </location>
</feature>
<feature type="region of interest" description="Disordered" evidence="9">
    <location>
        <begin position="687"/>
        <end position="742"/>
    </location>
</feature>
<dbReference type="PANTHER" id="PTHR21577:SF3">
    <property type="entry name" value="SHUGOSHIN 1-RELATED"/>
    <property type="match status" value="1"/>
</dbReference>
<feature type="compositionally biased region" description="Polar residues" evidence="9">
    <location>
        <begin position="468"/>
        <end position="477"/>
    </location>
</feature>
<feature type="region of interest" description="Disordered" evidence="9">
    <location>
        <begin position="101"/>
        <end position="128"/>
    </location>
</feature>
<organism evidence="11 12">
    <name type="scientific">Sporisorium graminicola</name>
    <dbReference type="NCBI Taxonomy" id="280036"/>
    <lineage>
        <taxon>Eukaryota</taxon>
        <taxon>Fungi</taxon>
        <taxon>Dikarya</taxon>
        <taxon>Basidiomycota</taxon>
        <taxon>Ustilaginomycotina</taxon>
        <taxon>Ustilaginomycetes</taxon>
        <taxon>Ustilaginales</taxon>
        <taxon>Ustilaginaceae</taxon>
        <taxon>Sporisorium</taxon>
    </lineage>
</organism>
<reference evidence="11 12" key="1">
    <citation type="submission" date="2019-05" db="EMBL/GenBank/DDBJ databases">
        <title>Sporisorium graminicola CBS 10092 draft sequencing and annotation.</title>
        <authorList>
            <person name="Solano-Gonzalez S."/>
            <person name="Caddick M.X."/>
            <person name="Darby A."/>
        </authorList>
    </citation>
    <scope>NUCLEOTIDE SEQUENCE [LARGE SCALE GENOMIC DNA]</scope>
    <source>
        <strain evidence="11 12">CBS 10092</strain>
    </source>
</reference>
<feature type="compositionally biased region" description="Low complexity" evidence="9">
    <location>
        <begin position="222"/>
        <end position="244"/>
    </location>
</feature>
<evidence type="ECO:0000256" key="8">
    <source>
        <dbReference type="ARBA" id="ARBA00023328"/>
    </source>
</evidence>
<feature type="compositionally biased region" description="Polar residues" evidence="9">
    <location>
        <begin position="340"/>
        <end position="350"/>
    </location>
</feature>
<evidence type="ECO:0000256" key="5">
    <source>
        <dbReference type="ARBA" id="ARBA00022829"/>
    </source>
</evidence>
<feature type="compositionally biased region" description="Polar residues" evidence="9">
    <location>
        <begin position="209"/>
        <end position="221"/>
    </location>
</feature>
<evidence type="ECO:0000256" key="7">
    <source>
        <dbReference type="ARBA" id="ARBA00023306"/>
    </source>
</evidence>
<name>A0A4U7L1A4_9BASI</name>
<evidence type="ECO:0000256" key="2">
    <source>
        <dbReference type="ARBA" id="ARBA00010845"/>
    </source>
</evidence>
<dbReference type="GO" id="GO:0005634">
    <property type="term" value="C:nucleus"/>
    <property type="evidence" value="ECO:0007669"/>
    <property type="project" value="InterPro"/>
</dbReference>
<feature type="compositionally biased region" description="Low complexity" evidence="9">
    <location>
        <begin position="608"/>
        <end position="647"/>
    </location>
</feature>
<feature type="compositionally biased region" description="Low complexity" evidence="9">
    <location>
        <begin position="414"/>
        <end position="444"/>
    </location>
</feature>
<dbReference type="AlphaFoldDB" id="A0A4U7L1A4"/>
<feature type="compositionally biased region" description="Polar residues" evidence="9">
    <location>
        <begin position="445"/>
        <end position="455"/>
    </location>
</feature>
<dbReference type="RefSeq" id="XP_029740987.1">
    <property type="nucleotide sequence ID" value="XM_029882842.1"/>
</dbReference>
<feature type="compositionally biased region" description="Polar residues" evidence="9">
    <location>
        <begin position="262"/>
        <end position="278"/>
    </location>
</feature>
<dbReference type="GeneID" id="40725138"/>
<dbReference type="InterPro" id="IPR011515">
    <property type="entry name" value="Shugoshin_C"/>
</dbReference>
<comment type="similarity">
    <text evidence="2">Belongs to the shugoshin family.</text>
</comment>
<evidence type="ECO:0000256" key="9">
    <source>
        <dbReference type="SAM" id="MobiDB-lite"/>
    </source>
</evidence>
<proteinExistence type="inferred from homology"/>